<sequence length="309" mass="35933">MSSYVTVNLGGTKHNLHVCIASVSADNLGAHTLAVDHKAISLRYTEDSCSLRTISNYNTYLQAVKSYSANKAIFGINKSCSLDRLPNFNVIKSSPPDLHHDILEGIVPLLLKLTVQKLIENKIINLIQLNYKIKTFPYGFHDSRNVPCKIRNHSISANGHLSGKAIENWCLFRNFPITIIDYLSIHCDNLPSFWEVFLLFHQISDILFSFTIKHDQITYLTYLIANFLYMFNIEYPDKMTPKMHYLIHYPRMLCLFGPLRHLWCMRFESKHNYFKRLCHTISNFKNITFTLSKRHQMRQCAELNSYDCL</sequence>
<keyword evidence="1" id="KW-1185">Reference proteome</keyword>
<dbReference type="PANTHER" id="PTHR31912">
    <property type="entry name" value="IP13529P"/>
    <property type="match status" value="1"/>
</dbReference>
<dbReference type="GeneID" id="136086294"/>
<accession>A0ABM4CRZ3</accession>
<organism evidence="1 2">
    <name type="scientific">Hydra vulgaris</name>
    <name type="common">Hydra</name>
    <name type="synonym">Hydra attenuata</name>
    <dbReference type="NCBI Taxonomy" id="6087"/>
    <lineage>
        <taxon>Eukaryota</taxon>
        <taxon>Metazoa</taxon>
        <taxon>Cnidaria</taxon>
        <taxon>Hydrozoa</taxon>
        <taxon>Hydroidolina</taxon>
        <taxon>Anthoathecata</taxon>
        <taxon>Aplanulata</taxon>
        <taxon>Hydridae</taxon>
        <taxon>Hydra</taxon>
    </lineage>
</organism>
<dbReference type="RefSeq" id="XP_065664658.1">
    <property type="nucleotide sequence ID" value="XM_065808586.1"/>
</dbReference>
<evidence type="ECO:0000313" key="2">
    <source>
        <dbReference type="RefSeq" id="XP_065664658.1"/>
    </source>
</evidence>
<gene>
    <name evidence="2" type="primary">LOC136086294</name>
</gene>
<dbReference type="Proteomes" id="UP001652625">
    <property type="component" value="Chromosome 10"/>
</dbReference>
<proteinExistence type="predicted"/>
<reference evidence="2" key="1">
    <citation type="submission" date="2025-08" db="UniProtKB">
        <authorList>
            <consortium name="RefSeq"/>
        </authorList>
    </citation>
    <scope>IDENTIFICATION</scope>
</reference>
<name>A0ABM4CRZ3_HYDVU</name>
<evidence type="ECO:0000313" key="1">
    <source>
        <dbReference type="Proteomes" id="UP001652625"/>
    </source>
</evidence>
<protein>
    <submittedName>
        <fullName evidence="2">Uncharacterized protein LOC136086294</fullName>
    </submittedName>
</protein>
<dbReference type="PANTHER" id="PTHR31912:SF34">
    <property type="entry name" value="NOTOCHORD-RELATED PROTEIN"/>
    <property type="match status" value="1"/>
</dbReference>